<evidence type="ECO:0000256" key="9">
    <source>
        <dbReference type="ARBA" id="ARBA00038963"/>
    </source>
</evidence>
<evidence type="ECO:0000256" key="5">
    <source>
        <dbReference type="ARBA" id="ARBA00022946"/>
    </source>
</evidence>
<keyword evidence="5" id="KW-0809">Transit peptide</keyword>
<keyword evidence="7" id="KW-0443">Lipid metabolism</keyword>
<evidence type="ECO:0000256" key="1">
    <source>
        <dbReference type="ARBA" id="ARBA00010371"/>
    </source>
</evidence>
<dbReference type="Gene3D" id="3.40.50.720">
    <property type="entry name" value="NAD(P)-binding Rossmann-like Domain"/>
    <property type="match status" value="1"/>
</dbReference>
<evidence type="ECO:0000313" key="12">
    <source>
        <dbReference type="EMBL" id="HEN15007.1"/>
    </source>
</evidence>
<feature type="domain" description="Enoyl reductase (ER)" evidence="11">
    <location>
        <begin position="10"/>
        <end position="331"/>
    </location>
</feature>
<evidence type="ECO:0000259" key="11">
    <source>
        <dbReference type="SMART" id="SM00829"/>
    </source>
</evidence>
<dbReference type="InterPro" id="IPR020843">
    <property type="entry name" value="ER"/>
</dbReference>
<dbReference type="SUPFAM" id="SSF50129">
    <property type="entry name" value="GroES-like"/>
    <property type="match status" value="1"/>
</dbReference>
<dbReference type="PANTHER" id="PTHR43981:SF2">
    <property type="entry name" value="ENOYL-[ACYL-CARRIER-PROTEIN] REDUCTASE, MITOCHONDRIAL"/>
    <property type="match status" value="1"/>
</dbReference>
<keyword evidence="4" id="KW-0521">NADP</keyword>
<evidence type="ECO:0000256" key="3">
    <source>
        <dbReference type="ARBA" id="ARBA00022832"/>
    </source>
</evidence>
<dbReference type="InterPro" id="IPR011032">
    <property type="entry name" value="GroES-like_sf"/>
</dbReference>
<dbReference type="Pfam" id="PF08240">
    <property type="entry name" value="ADH_N"/>
    <property type="match status" value="1"/>
</dbReference>
<evidence type="ECO:0000256" key="4">
    <source>
        <dbReference type="ARBA" id="ARBA00022857"/>
    </source>
</evidence>
<evidence type="ECO:0000256" key="8">
    <source>
        <dbReference type="ARBA" id="ARBA00023160"/>
    </source>
</evidence>
<gene>
    <name evidence="12" type="ORF">ENQ76_05995</name>
</gene>
<keyword evidence="8" id="KW-0275">Fatty acid biosynthesis</keyword>
<dbReference type="InterPro" id="IPR013154">
    <property type="entry name" value="ADH-like_N"/>
</dbReference>
<keyword evidence="6" id="KW-0560">Oxidoreductase</keyword>
<evidence type="ECO:0000256" key="6">
    <source>
        <dbReference type="ARBA" id="ARBA00023002"/>
    </source>
</evidence>
<organism evidence="12">
    <name type="scientific">Schlesneria paludicola</name>
    <dbReference type="NCBI Taxonomy" id="360056"/>
    <lineage>
        <taxon>Bacteria</taxon>
        <taxon>Pseudomonadati</taxon>
        <taxon>Planctomycetota</taxon>
        <taxon>Planctomycetia</taxon>
        <taxon>Planctomycetales</taxon>
        <taxon>Planctomycetaceae</taxon>
        <taxon>Schlesneria</taxon>
    </lineage>
</organism>
<comment type="similarity">
    <text evidence="1">Belongs to the zinc-containing alcohol dehydrogenase family. Quinone oxidoreductase subfamily.</text>
</comment>
<sequence length="336" mass="35771">MQAAVFDAFGEPAAVLTVCDVPPPQAGPGDVLVRMLASPVNPSDLMTIRGTYGKRPDLPAIPGYEGVGIVESGQAGLYGRMLYGKRVAVMNPGTGNWKERVALPARFVIPLSAALPIDQAAMFFVNPATAYLMTRRVLDVPRGAWLLQTAAGSALGRMVVRLGRQYGFRTLNVVRRAEQADELRSQGGDAVVEFDPARHSAEEFREEVFRHVGADGVRYAIDPVGGATASAVVGCLGSGARLLLYGTLSSEPLVFSPRELMTVGATIEGFWLGRVMERMPLLSKLGLVRTLTDLVKRGVLTSEVGAEFPLADVRSAVVAAEQPGKSGKVLLRIGNA</sequence>
<evidence type="ECO:0000256" key="2">
    <source>
        <dbReference type="ARBA" id="ARBA00022516"/>
    </source>
</evidence>
<keyword evidence="3" id="KW-0276">Fatty acid metabolism</keyword>
<dbReference type="AlphaFoldDB" id="A0A7C2JZZ8"/>
<comment type="caution">
    <text evidence="12">The sequence shown here is derived from an EMBL/GenBank/DDBJ whole genome shotgun (WGS) entry which is preliminary data.</text>
</comment>
<dbReference type="Gene3D" id="3.90.180.10">
    <property type="entry name" value="Medium-chain alcohol dehydrogenases, catalytic domain"/>
    <property type="match status" value="1"/>
</dbReference>
<dbReference type="Pfam" id="PF00107">
    <property type="entry name" value="ADH_zinc_N"/>
    <property type="match status" value="1"/>
</dbReference>
<reference evidence="12" key="1">
    <citation type="journal article" date="2020" name="mSystems">
        <title>Genome- and Community-Level Interaction Insights into Carbon Utilization and Element Cycling Functions of Hydrothermarchaeota in Hydrothermal Sediment.</title>
        <authorList>
            <person name="Zhou Z."/>
            <person name="Liu Y."/>
            <person name="Xu W."/>
            <person name="Pan J."/>
            <person name="Luo Z.H."/>
            <person name="Li M."/>
        </authorList>
    </citation>
    <scope>NUCLEOTIDE SEQUENCE [LARGE SCALE GENOMIC DNA]</scope>
    <source>
        <strain evidence="12">SpSt-339</strain>
    </source>
</reference>
<dbReference type="EC" id="1.3.1.104" evidence="9"/>
<comment type="catalytic activity">
    <reaction evidence="10">
        <text>a 2,3-saturated acyl-[ACP] + NADP(+) = a (2E)-enoyl-[ACP] + NADPH + H(+)</text>
        <dbReference type="Rhea" id="RHEA:22564"/>
        <dbReference type="Rhea" id="RHEA-COMP:9925"/>
        <dbReference type="Rhea" id="RHEA-COMP:9926"/>
        <dbReference type="ChEBI" id="CHEBI:15378"/>
        <dbReference type="ChEBI" id="CHEBI:57783"/>
        <dbReference type="ChEBI" id="CHEBI:58349"/>
        <dbReference type="ChEBI" id="CHEBI:78784"/>
        <dbReference type="ChEBI" id="CHEBI:78785"/>
        <dbReference type="EC" id="1.3.1.104"/>
    </reaction>
</comment>
<dbReference type="EMBL" id="DSOK01000175">
    <property type="protein sequence ID" value="HEN15007.1"/>
    <property type="molecule type" value="Genomic_DNA"/>
</dbReference>
<dbReference type="PANTHER" id="PTHR43981">
    <property type="entry name" value="ENOYL-[ACYL-CARRIER-PROTEIN] REDUCTASE, MITOCHONDRIAL"/>
    <property type="match status" value="1"/>
</dbReference>
<dbReference type="InterPro" id="IPR051034">
    <property type="entry name" value="Mito_Enoyl-ACP_Reductase"/>
</dbReference>
<name>A0A7C2JZZ8_9PLAN</name>
<dbReference type="SUPFAM" id="SSF51735">
    <property type="entry name" value="NAD(P)-binding Rossmann-fold domains"/>
    <property type="match status" value="1"/>
</dbReference>
<keyword evidence="2" id="KW-0444">Lipid biosynthesis</keyword>
<protein>
    <recommendedName>
        <fullName evidence="9">enoyl-[acyl-carrier-protein] reductase</fullName>
        <ecNumber evidence="9">1.3.1.104</ecNumber>
    </recommendedName>
</protein>
<evidence type="ECO:0000256" key="7">
    <source>
        <dbReference type="ARBA" id="ARBA00023098"/>
    </source>
</evidence>
<accession>A0A7C2JZZ8</accession>
<proteinExistence type="inferred from homology"/>
<dbReference type="SMART" id="SM00829">
    <property type="entry name" value="PKS_ER"/>
    <property type="match status" value="1"/>
</dbReference>
<dbReference type="CDD" id="cd05282">
    <property type="entry name" value="ETR_like"/>
    <property type="match status" value="1"/>
</dbReference>
<evidence type="ECO:0000256" key="10">
    <source>
        <dbReference type="ARBA" id="ARBA00048843"/>
    </source>
</evidence>
<dbReference type="InterPro" id="IPR013149">
    <property type="entry name" value="ADH-like_C"/>
</dbReference>
<dbReference type="InterPro" id="IPR036291">
    <property type="entry name" value="NAD(P)-bd_dom_sf"/>
</dbReference>
<dbReference type="GO" id="GO:0006633">
    <property type="term" value="P:fatty acid biosynthetic process"/>
    <property type="evidence" value="ECO:0007669"/>
    <property type="project" value="UniProtKB-KW"/>
</dbReference>
<dbReference type="GO" id="GO:0141148">
    <property type="term" value="F:enoyl-[acyl-carrier-protein] reductase (NADPH) activity"/>
    <property type="evidence" value="ECO:0007669"/>
    <property type="project" value="UniProtKB-EC"/>
</dbReference>